<sequence length="292" mass="33500">MKKRVVVTGATGFVGSHLVNALLEKGYEVFVIIRLESDFSSLKKIDETHIFRYSGDIMQMVSFFKKIQPIGVFHLASKFIAEHKTEEVDTLINSNILFSTQLLEAMKEANVKNLINTGTSWQYYNNDDYNPVCLYAATKQAFEAIIEYYIQAGDFKVITLVLFDTYGENDTRPKLMNLLKKVATEGTALDMSAGEQQLSLVHISDVCKAFILAFEMLETQQINKHKHYAVVSDEIYTLKEIVQIFERQTNKKLNITFGKRPYRKREVMKVWDKGEKLPNWKAEISLVEGINV</sequence>
<evidence type="ECO:0000256" key="1">
    <source>
        <dbReference type="ARBA" id="ARBA00007637"/>
    </source>
</evidence>
<keyword evidence="4" id="KW-0413">Isomerase</keyword>
<name>A0AAX2IDP4_CAPSP</name>
<reference evidence="5" key="2">
    <citation type="submission" date="2017-06" db="EMBL/GenBank/DDBJ databases">
        <title>Capnocytophaga spp. assemblies.</title>
        <authorList>
            <person name="Gulvik C.A."/>
        </authorList>
    </citation>
    <scope>NUCLEOTIDE SEQUENCE [LARGE SCALE GENOMIC DNA]</scope>
    <source>
        <strain evidence="5">KC1668</strain>
    </source>
</reference>
<evidence type="ECO:0000313" key="6">
    <source>
        <dbReference type="Proteomes" id="UP000249902"/>
    </source>
</evidence>
<evidence type="ECO:0000259" key="2">
    <source>
        <dbReference type="Pfam" id="PF01370"/>
    </source>
</evidence>
<dbReference type="AlphaFoldDB" id="A0AAX2IDP4"/>
<dbReference type="Proteomes" id="UP000249902">
    <property type="component" value="Unassembled WGS sequence"/>
</dbReference>
<reference evidence="3" key="1">
    <citation type="journal article" date="2017" name="Genome Announc.">
        <title>Twelve Complete Reference Genomes of Clinical Isolates in the Capnocytophaga Genus.</title>
        <authorList>
            <person name="Villarma A."/>
            <person name="Gulvik C.A."/>
            <person name="Rowe L.A."/>
            <person name="Sheth M."/>
            <person name="Juieng P."/>
            <person name="Nicholson A.C."/>
            <person name="Loparev V.N."/>
            <person name="McQuiston J.R."/>
        </authorList>
    </citation>
    <scope>NUCLEOTIDE SEQUENCE</scope>
    <source>
        <strain evidence="3">KC1668</strain>
    </source>
</reference>
<dbReference type="Pfam" id="PF01370">
    <property type="entry name" value="Epimerase"/>
    <property type="match status" value="1"/>
</dbReference>
<dbReference type="EMBL" id="UAVP01000009">
    <property type="protein sequence ID" value="SQA76159.1"/>
    <property type="molecule type" value="Genomic_DNA"/>
</dbReference>
<evidence type="ECO:0000313" key="5">
    <source>
        <dbReference type="Proteomes" id="UP000217301"/>
    </source>
</evidence>
<feature type="domain" description="NAD-dependent epimerase/dehydratase" evidence="2">
    <location>
        <begin position="5"/>
        <end position="222"/>
    </location>
</feature>
<organism evidence="4 6">
    <name type="scientific">Capnocytophaga sputigena</name>
    <dbReference type="NCBI Taxonomy" id="1019"/>
    <lineage>
        <taxon>Bacteria</taxon>
        <taxon>Pseudomonadati</taxon>
        <taxon>Bacteroidota</taxon>
        <taxon>Flavobacteriia</taxon>
        <taxon>Flavobacteriales</taxon>
        <taxon>Flavobacteriaceae</taxon>
        <taxon>Capnocytophaga</taxon>
    </lineage>
</organism>
<dbReference type="EMBL" id="CP022385">
    <property type="protein sequence ID" value="ATA84872.1"/>
    <property type="molecule type" value="Genomic_DNA"/>
</dbReference>
<proteinExistence type="inferred from homology"/>
<protein>
    <submittedName>
        <fullName evidence="3">NAD(P)-dependent oxidoreductase</fullName>
    </submittedName>
    <submittedName>
        <fullName evidence="4">UDP-glucose 4-epimerase</fullName>
        <ecNumber evidence="4">5.1.3.2</ecNumber>
    </submittedName>
</protein>
<keyword evidence="5" id="KW-1185">Reference proteome</keyword>
<gene>
    <name evidence="4" type="primary">galE_2</name>
    <name evidence="3" type="ORF">CGC55_10340</name>
    <name evidence="4" type="ORF">NCTC11653_02081</name>
</gene>
<comment type="similarity">
    <text evidence="1">Belongs to the NAD(P)-dependent epimerase/dehydratase family.</text>
</comment>
<evidence type="ECO:0000313" key="3">
    <source>
        <dbReference type="EMBL" id="ATA84872.1"/>
    </source>
</evidence>
<dbReference type="SUPFAM" id="SSF51735">
    <property type="entry name" value="NAD(P)-binding Rossmann-fold domains"/>
    <property type="match status" value="1"/>
</dbReference>
<dbReference type="KEGG" id="cspu:CGC55_10340"/>
<dbReference type="InterPro" id="IPR001509">
    <property type="entry name" value="Epimerase_deHydtase"/>
</dbReference>
<dbReference type="Gene3D" id="3.40.50.720">
    <property type="entry name" value="NAD(P)-binding Rossmann-like Domain"/>
    <property type="match status" value="1"/>
</dbReference>
<dbReference type="InterPro" id="IPR036291">
    <property type="entry name" value="NAD(P)-bd_dom_sf"/>
</dbReference>
<dbReference type="GO" id="GO:0003978">
    <property type="term" value="F:UDP-glucose 4-epimerase activity"/>
    <property type="evidence" value="ECO:0007669"/>
    <property type="project" value="UniProtKB-EC"/>
</dbReference>
<dbReference type="RefSeq" id="WP_002678528.1">
    <property type="nucleotide sequence ID" value="NZ_CP022385.1"/>
</dbReference>
<dbReference type="EC" id="5.1.3.2" evidence="4"/>
<dbReference type="Proteomes" id="UP000217301">
    <property type="component" value="Chromosome"/>
</dbReference>
<accession>A0AAX2IDP4</accession>
<reference evidence="4 6" key="3">
    <citation type="submission" date="2018-06" db="EMBL/GenBank/DDBJ databases">
        <authorList>
            <consortium name="Pathogen Informatics"/>
            <person name="Doyle S."/>
        </authorList>
    </citation>
    <scope>NUCLEOTIDE SEQUENCE [LARGE SCALE GENOMIC DNA]</scope>
    <source>
        <strain evidence="4 6">NCTC11653</strain>
    </source>
</reference>
<evidence type="ECO:0000313" key="4">
    <source>
        <dbReference type="EMBL" id="SQA76159.1"/>
    </source>
</evidence>
<dbReference type="PANTHER" id="PTHR43000">
    <property type="entry name" value="DTDP-D-GLUCOSE 4,6-DEHYDRATASE-RELATED"/>
    <property type="match status" value="1"/>
</dbReference>